<evidence type="ECO:0000313" key="2">
    <source>
        <dbReference type="EMBL" id="RLV55146.1"/>
    </source>
</evidence>
<feature type="transmembrane region" description="Helical" evidence="1">
    <location>
        <begin position="133"/>
        <end position="158"/>
    </location>
</feature>
<keyword evidence="1" id="KW-0812">Transmembrane</keyword>
<feature type="transmembrane region" description="Helical" evidence="1">
    <location>
        <begin position="100"/>
        <end position="127"/>
    </location>
</feature>
<keyword evidence="3" id="KW-1185">Reference proteome</keyword>
<evidence type="ECO:0008006" key="4">
    <source>
        <dbReference type="Google" id="ProtNLM"/>
    </source>
</evidence>
<reference evidence="2 3" key="1">
    <citation type="submission" date="2018-10" db="EMBL/GenBank/DDBJ databases">
        <title>Aeromicrobium sp. 9W16Y-2 whole genome shotgun sequence.</title>
        <authorList>
            <person name="Li F."/>
        </authorList>
    </citation>
    <scope>NUCLEOTIDE SEQUENCE [LARGE SCALE GENOMIC DNA]</scope>
    <source>
        <strain evidence="2 3">9W16Y-2</strain>
    </source>
</reference>
<name>A0A3L8PIF7_9ACTN</name>
<dbReference type="OrthoDB" id="4570818at2"/>
<gene>
    <name evidence="2" type="ORF">D9V41_12545</name>
</gene>
<feature type="transmembrane region" description="Helical" evidence="1">
    <location>
        <begin position="47"/>
        <end position="68"/>
    </location>
</feature>
<proteinExistence type="predicted"/>
<accession>A0A3L8PIF7</accession>
<protein>
    <recommendedName>
        <fullName evidence="4">Small multi-drug export protein</fullName>
    </recommendedName>
</protein>
<dbReference type="EMBL" id="RDBF01000010">
    <property type="protein sequence ID" value="RLV55146.1"/>
    <property type="molecule type" value="Genomic_DNA"/>
</dbReference>
<feature type="transmembrane region" description="Helical" evidence="1">
    <location>
        <begin position="21"/>
        <end position="41"/>
    </location>
</feature>
<evidence type="ECO:0000256" key="1">
    <source>
        <dbReference type="SAM" id="Phobius"/>
    </source>
</evidence>
<dbReference type="AlphaFoldDB" id="A0A3L8PIF7"/>
<sequence>MNDAVTWLEVLLDDIHPAVQFLAVGVIAVVPFLESYVGAMVGTMAGLPVPLALGAAIVGNVLALLVAVQLGSRLSARLAGTRSEQRAERHQKIVDRVERWGVPVASLVGPVVMAISVTAFVMAAMGLDRRQVVVWQTVSIVAWGALFATFGAGIFAMLGRA</sequence>
<keyword evidence="1" id="KW-1133">Transmembrane helix</keyword>
<comment type="caution">
    <text evidence="2">The sequence shown here is derived from an EMBL/GenBank/DDBJ whole genome shotgun (WGS) entry which is preliminary data.</text>
</comment>
<dbReference type="Proteomes" id="UP000282515">
    <property type="component" value="Unassembled WGS sequence"/>
</dbReference>
<dbReference type="RefSeq" id="WP_121794923.1">
    <property type="nucleotide sequence ID" value="NZ_RDBF01000010.1"/>
</dbReference>
<keyword evidence="1" id="KW-0472">Membrane</keyword>
<organism evidence="2 3">
    <name type="scientific">Aeromicrobium phragmitis</name>
    <dbReference type="NCBI Taxonomy" id="2478914"/>
    <lineage>
        <taxon>Bacteria</taxon>
        <taxon>Bacillati</taxon>
        <taxon>Actinomycetota</taxon>
        <taxon>Actinomycetes</taxon>
        <taxon>Propionibacteriales</taxon>
        <taxon>Nocardioidaceae</taxon>
        <taxon>Aeromicrobium</taxon>
    </lineage>
</organism>
<evidence type="ECO:0000313" key="3">
    <source>
        <dbReference type="Proteomes" id="UP000282515"/>
    </source>
</evidence>